<reference evidence="1" key="1">
    <citation type="submission" date="2022-07" db="EMBL/GenBank/DDBJ databases">
        <title>Phylogenomic reconstructions and comparative analyses of Kickxellomycotina fungi.</title>
        <authorList>
            <person name="Reynolds N.K."/>
            <person name="Stajich J.E."/>
            <person name="Barry K."/>
            <person name="Grigoriev I.V."/>
            <person name="Crous P."/>
            <person name="Smith M.E."/>
        </authorList>
    </citation>
    <scope>NUCLEOTIDE SEQUENCE</scope>
    <source>
        <strain evidence="1">Benny 63K</strain>
    </source>
</reference>
<dbReference type="EC" id="3.4.19.12" evidence="1"/>
<dbReference type="Proteomes" id="UP001150581">
    <property type="component" value="Unassembled WGS sequence"/>
</dbReference>
<proteinExistence type="predicted"/>
<accession>A0ACC1IV26</accession>
<name>A0ACC1IV26_9FUNG</name>
<gene>
    <name evidence="1" type="primary">UBP2</name>
    <name evidence="1" type="ORF">LPJ66_000807</name>
</gene>
<keyword evidence="2" id="KW-1185">Reference proteome</keyword>
<evidence type="ECO:0000313" key="2">
    <source>
        <dbReference type="Proteomes" id="UP001150581"/>
    </source>
</evidence>
<dbReference type="EMBL" id="JANBPG010000029">
    <property type="protein sequence ID" value="KAJ1901392.1"/>
    <property type="molecule type" value="Genomic_DNA"/>
</dbReference>
<keyword evidence="1" id="KW-0645">Protease</keyword>
<protein>
    <submittedName>
        <fullName evidence="1">Ubiquitin-specific protease ubp2</fullName>
        <ecNumber evidence="1">3.4.19.12</ecNumber>
    </submittedName>
</protein>
<keyword evidence="1" id="KW-0378">Hydrolase</keyword>
<organism evidence="1 2">
    <name type="scientific">Kickxella alabastrina</name>
    <dbReference type="NCBI Taxonomy" id="61397"/>
    <lineage>
        <taxon>Eukaryota</taxon>
        <taxon>Fungi</taxon>
        <taxon>Fungi incertae sedis</taxon>
        <taxon>Zoopagomycota</taxon>
        <taxon>Kickxellomycotina</taxon>
        <taxon>Kickxellomycetes</taxon>
        <taxon>Kickxellales</taxon>
        <taxon>Kickxellaceae</taxon>
        <taxon>Kickxella</taxon>
    </lineage>
</organism>
<sequence length="967" mass="106559">MHHNHNDGVLGGYFAKTQLSSWVPTGLQRQLAPGHRHIWMHQTQSQPQNQSQFWHAHCRDCLSQLQLRTTSPACTPQNGCLDNIGHHMHSALDAAVEISEAKCCRCAFTVEARLVPPVVSPGMVADLEMARTAAHRHHPMQGARDLNDTVTMLHRLLRNTVRGETRPIRIANAKLSAALRFDPPCTLILAALGFDLVDGEYRPPSVANSGNSAWLQRACDELSIWAGRTQRRLPDSERSPTYALTPAADSLAATLGAAAYDRQQAGGGTPTLAERDNPEWAFACLGVPADAADTLLVWAYARLAEEDASAEPLDGPQAQRRFDALAAIALARRYPLELQTLVSAESARGMVTPEQVRDACRAVLGDKDACLERVAAADLRSVFTVRMAEAVSMEARCILADHLMVIASAKRDAELRAFAVAARESVMELPSGPPAPLSIDTWAQLPVGLSNIGNTCYLNCMLQCLYSLAPIRSAVLRFGDKATWNEQLLVGRRDGGRVLKLEEIRRAVRLVEMLKELFEKLQQRRVDAWEDSVSGRQVAGGHPLAMASVAVKPARELADMLLMQQQQQQQSEPDGRRVAGQQQQQDVDECMAQCVGLLVHALPPVDTKAEAEGEGDKADESNAETSWIHKLLAGHLETTTTRRAPTQDKPSETTCETFLTLNLNIPPKTLSQTPAADINDCLAALFAPTTIPDPQSNEEITRVSRIADAPPVLCMQVQRVQFNMETMRAFKDNTPLRLRPRLSLTPFASFRGEEGGGVGSKRWELGERVRVMEARLGGLNVMGEEPGARSVVESVEAMRRMAEGVSTWATTQQKQQQQQQQGIIGDLLADLPLPAENIVQSALTIRQQLDAISTTLLHAQSSWTADLLASQRALEEIYDHVPDDQMAYTLHAVFIHSGETPEFGHYWVYLRDCQRGMVRWLKFNDAQVGVVEEEEVLGVVAGVRSDNPYYLVYVRSEDIENMVYMGV</sequence>
<evidence type="ECO:0000313" key="1">
    <source>
        <dbReference type="EMBL" id="KAJ1901392.1"/>
    </source>
</evidence>
<comment type="caution">
    <text evidence="1">The sequence shown here is derived from an EMBL/GenBank/DDBJ whole genome shotgun (WGS) entry which is preliminary data.</text>
</comment>